<protein>
    <submittedName>
        <fullName evidence="2">Uncharacterized protein</fullName>
    </submittedName>
</protein>
<accession>A0A6H1ZAX3</accession>
<evidence type="ECO:0000256" key="1">
    <source>
        <dbReference type="SAM" id="Phobius"/>
    </source>
</evidence>
<dbReference type="EMBL" id="MT143985">
    <property type="protein sequence ID" value="QJA45053.1"/>
    <property type="molecule type" value="Genomic_DNA"/>
</dbReference>
<evidence type="ECO:0000313" key="3">
    <source>
        <dbReference type="EMBL" id="QJH95099.1"/>
    </source>
</evidence>
<proteinExistence type="predicted"/>
<keyword evidence="1" id="KW-1133">Transmembrane helix</keyword>
<reference evidence="2" key="1">
    <citation type="submission" date="2020-03" db="EMBL/GenBank/DDBJ databases">
        <title>The deep terrestrial virosphere.</title>
        <authorList>
            <person name="Holmfeldt K."/>
            <person name="Nilsson E."/>
            <person name="Simone D."/>
            <person name="Lopez-Fernandez M."/>
            <person name="Wu X."/>
            <person name="de Brujin I."/>
            <person name="Lundin D."/>
            <person name="Andersson A."/>
            <person name="Bertilsson S."/>
            <person name="Dopson M."/>
        </authorList>
    </citation>
    <scope>NUCLEOTIDE SEQUENCE</scope>
    <source>
        <strain evidence="2">TM448A00172</strain>
        <strain evidence="3">TM448B00344</strain>
    </source>
</reference>
<gene>
    <name evidence="2" type="ORF">TM448A00172_0012</name>
    <name evidence="3" type="ORF">TM448B00344_0045</name>
</gene>
<organism evidence="2">
    <name type="scientific">viral metagenome</name>
    <dbReference type="NCBI Taxonomy" id="1070528"/>
    <lineage>
        <taxon>unclassified sequences</taxon>
        <taxon>metagenomes</taxon>
        <taxon>organismal metagenomes</taxon>
    </lineage>
</organism>
<feature type="transmembrane region" description="Helical" evidence="1">
    <location>
        <begin position="15"/>
        <end position="37"/>
    </location>
</feature>
<dbReference type="AlphaFoldDB" id="A0A6H1ZAX3"/>
<evidence type="ECO:0000313" key="2">
    <source>
        <dbReference type="EMBL" id="QJA45053.1"/>
    </source>
</evidence>
<dbReference type="EMBL" id="MT144612">
    <property type="protein sequence ID" value="QJH95099.1"/>
    <property type="molecule type" value="Genomic_DNA"/>
</dbReference>
<keyword evidence="1" id="KW-0472">Membrane</keyword>
<name>A0A6H1ZAX3_9ZZZZ</name>
<sequence length="91" mass="10372">MGEQTLKYIDKKTAISIGLITFFIIPTVTAIVFALNVKNDAEHCNEMAAENKSRIIKLELNQTQIQNNFGKMETKLDYLIQIIEELKKGIE</sequence>
<keyword evidence="1" id="KW-0812">Transmembrane</keyword>